<dbReference type="GO" id="GO:0009294">
    <property type="term" value="P:DNA-mediated transformation"/>
    <property type="evidence" value="ECO:0007669"/>
    <property type="project" value="InterPro"/>
</dbReference>
<dbReference type="InterPro" id="IPR003488">
    <property type="entry name" value="DprA"/>
</dbReference>
<evidence type="ECO:0000259" key="2">
    <source>
        <dbReference type="Pfam" id="PF02481"/>
    </source>
</evidence>
<dbReference type="PANTHER" id="PTHR43022:SF1">
    <property type="entry name" value="PROTEIN SMF"/>
    <property type="match status" value="1"/>
</dbReference>
<accession>A0A1M7SC59</accession>
<dbReference type="OrthoDB" id="9785707at2"/>
<dbReference type="InterPro" id="IPR036388">
    <property type="entry name" value="WH-like_DNA-bd_sf"/>
</dbReference>
<dbReference type="AlphaFoldDB" id="A0A1M7SC59"/>
<reference evidence="4 5" key="1">
    <citation type="submission" date="2016-12" db="EMBL/GenBank/DDBJ databases">
        <authorList>
            <person name="Song W.-J."/>
            <person name="Kurnit D.M."/>
        </authorList>
    </citation>
    <scope>NUCLEOTIDE SEQUENCE [LARGE SCALE GENOMIC DNA]</scope>
    <source>
        <strain evidence="4 5">CGMCC 1.10808</strain>
    </source>
</reference>
<dbReference type="PANTHER" id="PTHR43022">
    <property type="entry name" value="PROTEIN SMF"/>
    <property type="match status" value="1"/>
</dbReference>
<dbReference type="Proteomes" id="UP000184066">
    <property type="component" value="Unassembled WGS sequence"/>
</dbReference>
<feature type="domain" description="Smf/DprA SLOG" evidence="2">
    <location>
        <begin position="86"/>
        <end position="292"/>
    </location>
</feature>
<sequence length="386" mass="39812">MQVRFDFAAARPAPQDRPIDVIRLARSRNVGPATFRALLARHGSARKALAALPELAGRGGARAYEVCPEDAAARELAAAEAAGAKLLALGAPDYPAALAQIPDPPPILWAIGRVELLARPCVAIVGARNASALGQRLARGLAAELGAAGWTVVSGLARGIDAAAHAGALATGTVAATAGGADKDPAFETAELARRMRREGLVLSEQPMGAEPQAPHFPRRNRIISGLSRGVALIEAAERSGSIITARCALEQGREVMCVPGTPLDPRSGGCNALIREGATLIRSAEDVMEALGMVLTPERAPDSPDAGLTEAGAAFARARPAPEPCADARLRADVARLLNLSPVEENELARLTGASLGALADALLELELAGRLERLPGGLLALAPR</sequence>
<evidence type="ECO:0000259" key="3">
    <source>
        <dbReference type="Pfam" id="PF17782"/>
    </source>
</evidence>
<evidence type="ECO:0000256" key="1">
    <source>
        <dbReference type="ARBA" id="ARBA00006525"/>
    </source>
</evidence>
<evidence type="ECO:0000313" key="5">
    <source>
        <dbReference type="Proteomes" id="UP000184066"/>
    </source>
</evidence>
<keyword evidence="5" id="KW-1185">Reference proteome</keyword>
<dbReference type="InterPro" id="IPR057666">
    <property type="entry name" value="DrpA_SLOG"/>
</dbReference>
<dbReference type="Gene3D" id="1.10.10.10">
    <property type="entry name" value="Winged helix-like DNA-binding domain superfamily/Winged helix DNA-binding domain"/>
    <property type="match status" value="1"/>
</dbReference>
<dbReference type="InterPro" id="IPR041614">
    <property type="entry name" value="DprA_WH"/>
</dbReference>
<dbReference type="EMBL" id="FRDL01000002">
    <property type="protein sequence ID" value="SHN56083.1"/>
    <property type="molecule type" value="Genomic_DNA"/>
</dbReference>
<protein>
    <submittedName>
        <fullName evidence="4">DNA processing protein</fullName>
    </submittedName>
</protein>
<proteinExistence type="inferred from homology"/>
<dbReference type="Gene3D" id="3.40.50.450">
    <property type="match status" value="1"/>
</dbReference>
<dbReference type="RefSeq" id="WP_072746280.1">
    <property type="nucleotide sequence ID" value="NZ_FOHL01000003.1"/>
</dbReference>
<feature type="domain" description="DprA winged helix" evidence="3">
    <location>
        <begin position="320"/>
        <end position="379"/>
    </location>
</feature>
<dbReference type="NCBIfam" id="TIGR00732">
    <property type="entry name" value="dprA"/>
    <property type="match status" value="1"/>
</dbReference>
<dbReference type="Pfam" id="PF17782">
    <property type="entry name" value="WHD_DprA"/>
    <property type="match status" value="1"/>
</dbReference>
<dbReference type="Pfam" id="PF02481">
    <property type="entry name" value="DNA_processg_A"/>
    <property type="match status" value="1"/>
</dbReference>
<dbReference type="SUPFAM" id="SSF102405">
    <property type="entry name" value="MCP/YpsA-like"/>
    <property type="match status" value="1"/>
</dbReference>
<organism evidence="4 5">
    <name type="scientific">Oceanicella actignis</name>
    <dbReference type="NCBI Taxonomy" id="1189325"/>
    <lineage>
        <taxon>Bacteria</taxon>
        <taxon>Pseudomonadati</taxon>
        <taxon>Pseudomonadota</taxon>
        <taxon>Alphaproteobacteria</taxon>
        <taxon>Rhodobacterales</taxon>
        <taxon>Paracoccaceae</taxon>
        <taxon>Oceanicella</taxon>
    </lineage>
</organism>
<gene>
    <name evidence="4" type="ORF">SAMN05216200_102207</name>
</gene>
<dbReference type="Pfam" id="PF21102">
    <property type="entry name" value="DprA_N"/>
    <property type="match status" value="1"/>
</dbReference>
<name>A0A1M7SC59_9RHOB</name>
<dbReference type="STRING" id="1189325.SAMN04488119_103301"/>
<evidence type="ECO:0000313" key="4">
    <source>
        <dbReference type="EMBL" id="SHN56083.1"/>
    </source>
</evidence>
<comment type="similarity">
    <text evidence="1">Belongs to the DprA/Smf family.</text>
</comment>